<dbReference type="Proteomes" id="UP001216253">
    <property type="component" value="Unassembled WGS sequence"/>
</dbReference>
<reference evidence="1 2" key="1">
    <citation type="submission" date="2023-03" db="EMBL/GenBank/DDBJ databases">
        <title>NovoSphingobium album sp. nov. isolated from polycyclic aromatic hydrocarbons- and heavy-metal polluted soil.</title>
        <authorList>
            <person name="Liu Z."/>
            <person name="Wang K."/>
        </authorList>
    </citation>
    <scope>NUCLEOTIDE SEQUENCE [LARGE SCALE GENOMIC DNA]</scope>
    <source>
        <strain evidence="1 2">H3SJ31-1</strain>
    </source>
</reference>
<protein>
    <submittedName>
        <fullName evidence="1">Uncharacterized protein</fullName>
    </submittedName>
</protein>
<sequence length="107" mass="11854">MPQFRKIAENEASDQVGHRVVIENGYSVTYYSDDDKVYLAREIRLKPSGASAGSLVDLSIPYDWESGRAVTRSEINQIARDLKTASNLLDADFLIISTSRESTPDAS</sequence>
<keyword evidence="2" id="KW-1185">Reference proteome</keyword>
<dbReference type="EMBL" id="JARESE010000062">
    <property type="protein sequence ID" value="MDE8653695.1"/>
    <property type="molecule type" value="Genomic_DNA"/>
</dbReference>
<proteinExistence type="predicted"/>
<evidence type="ECO:0000313" key="2">
    <source>
        <dbReference type="Proteomes" id="UP001216253"/>
    </source>
</evidence>
<evidence type="ECO:0000313" key="1">
    <source>
        <dbReference type="EMBL" id="MDE8653695.1"/>
    </source>
</evidence>
<gene>
    <name evidence="1" type="ORF">PYV00_18520</name>
</gene>
<name>A0ABT5WUW7_9SPHN</name>
<dbReference type="RefSeq" id="WP_275229778.1">
    <property type="nucleotide sequence ID" value="NZ_JARESE010000062.1"/>
</dbReference>
<organism evidence="1 2">
    <name type="scientific">Novosphingobium album</name>
    <name type="common">ex Liu et al. 2023</name>
    <dbReference type="NCBI Taxonomy" id="3031130"/>
    <lineage>
        <taxon>Bacteria</taxon>
        <taxon>Pseudomonadati</taxon>
        <taxon>Pseudomonadota</taxon>
        <taxon>Alphaproteobacteria</taxon>
        <taxon>Sphingomonadales</taxon>
        <taxon>Sphingomonadaceae</taxon>
        <taxon>Novosphingobium</taxon>
    </lineage>
</organism>
<accession>A0ABT5WUW7</accession>
<comment type="caution">
    <text evidence="1">The sequence shown here is derived from an EMBL/GenBank/DDBJ whole genome shotgun (WGS) entry which is preliminary data.</text>
</comment>